<feature type="region of interest" description="Disordered" evidence="1">
    <location>
        <begin position="87"/>
        <end position="106"/>
    </location>
</feature>
<accession>A0AAD7LXZ6</accession>
<gene>
    <name evidence="2" type="ORF">O6P43_015885</name>
</gene>
<dbReference type="KEGG" id="qsa:O6P43_015885"/>
<proteinExistence type="predicted"/>
<sequence length="206" mass="22912">MALISALCVRFRKKSSPPLTSPDILTTDDIDKCSPTSPLEMETTATTTTPPPPQTTEVAGAEAEDIRETEDKDTKSKELQLLQLPLAMKQTGDPDARRNIKKSRSERRLSMNLSMKMPRSLSVARNWDQKKGKFKSEDSVWKKTIILGGKCKVPDEEDAVIYDCKGNKIPAYHPRTTSSISAFSRQSSFTDPDALPCPQPQEQKVS</sequence>
<evidence type="ECO:0000313" key="3">
    <source>
        <dbReference type="Proteomes" id="UP001163823"/>
    </source>
</evidence>
<keyword evidence="2" id="KW-0472">Membrane</keyword>
<dbReference type="EMBL" id="JARAOO010000006">
    <property type="protein sequence ID" value="KAJ7966410.1"/>
    <property type="molecule type" value="Genomic_DNA"/>
</dbReference>
<feature type="compositionally biased region" description="Basic and acidic residues" evidence="1">
    <location>
        <begin position="64"/>
        <end position="76"/>
    </location>
</feature>
<comment type="caution">
    <text evidence="2">The sequence shown here is derived from an EMBL/GenBank/DDBJ whole genome shotgun (WGS) entry which is preliminary data.</text>
</comment>
<keyword evidence="3" id="KW-1185">Reference proteome</keyword>
<dbReference type="AlphaFoldDB" id="A0AAD7LXZ6"/>
<name>A0AAD7LXZ6_QUISA</name>
<evidence type="ECO:0000256" key="1">
    <source>
        <dbReference type="SAM" id="MobiDB-lite"/>
    </source>
</evidence>
<feature type="region of interest" description="Disordered" evidence="1">
    <location>
        <begin position="182"/>
        <end position="206"/>
    </location>
</feature>
<reference evidence="2" key="1">
    <citation type="journal article" date="2023" name="Science">
        <title>Elucidation of the pathway for biosynthesis of saponin adjuvants from the soapbark tree.</title>
        <authorList>
            <person name="Reed J."/>
            <person name="Orme A."/>
            <person name="El-Demerdash A."/>
            <person name="Owen C."/>
            <person name="Martin L.B.B."/>
            <person name="Misra R.C."/>
            <person name="Kikuchi S."/>
            <person name="Rejzek M."/>
            <person name="Martin A.C."/>
            <person name="Harkess A."/>
            <person name="Leebens-Mack J."/>
            <person name="Louveau T."/>
            <person name="Stephenson M.J."/>
            <person name="Osbourn A."/>
        </authorList>
    </citation>
    <scope>NUCLEOTIDE SEQUENCE</scope>
    <source>
        <strain evidence="2">S10</strain>
    </source>
</reference>
<feature type="region of interest" description="Disordered" evidence="1">
    <location>
        <begin position="13"/>
        <end position="76"/>
    </location>
</feature>
<organism evidence="2 3">
    <name type="scientific">Quillaja saponaria</name>
    <name type="common">Soap bark tree</name>
    <dbReference type="NCBI Taxonomy" id="32244"/>
    <lineage>
        <taxon>Eukaryota</taxon>
        <taxon>Viridiplantae</taxon>
        <taxon>Streptophyta</taxon>
        <taxon>Embryophyta</taxon>
        <taxon>Tracheophyta</taxon>
        <taxon>Spermatophyta</taxon>
        <taxon>Magnoliopsida</taxon>
        <taxon>eudicotyledons</taxon>
        <taxon>Gunneridae</taxon>
        <taxon>Pentapetalae</taxon>
        <taxon>rosids</taxon>
        <taxon>fabids</taxon>
        <taxon>Fabales</taxon>
        <taxon>Quillajaceae</taxon>
        <taxon>Quillaja</taxon>
    </lineage>
</organism>
<keyword evidence="2" id="KW-0812">Transmembrane</keyword>
<protein>
    <submittedName>
        <fullName evidence="2">Transmembrane protein</fullName>
    </submittedName>
</protein>
<dbReference type="PANTHER" id="PTHR36801:SF3">
    <property type="entry name" value="OS06G0150300 PROTEIN"/>
    <property type="match status" value="1"/>
</dbReference>
<dbReference type="PANTHER" id="PTHR36801">
    <property type="entry name" value="OS06G0150200 PROTEIN"/>
    <property type="match status" value="1"/>
</dbReference>
<dbReference type="Proteomes" id="UP001163823">
    <property type="component" value="Chromosome 6"/>
</dbReference>
<evidence type="ECO:0000313" key="2">
    <source>
        <dbReference type="EMBL" id="KAJ7966410.1"/>
    </source>
</evidence>